<protein>
    <recommendedName>
        <fullName evidence="1">MnmC-like methyltransferase domain-containing protein</fullName>
    </recommendedName>
</protein>
<sequence length="245" mass="27642">MEAGSSNPTHSDPTHASNELVLTKDGSHTLYSARFNQWYHSLHGAFDESKRIFLELGLDYLLESGKREIRILEMGFGTGFNALLTLLKAGQSPVVVDYTSLEAYPIPPEAYRQLNYDEFMHATVLQSLHEAAWDTEVRLSPTFTLRKVHATLQDFLANETFGEPYDLVYYDAFAPSSQPELWTTEIFSGIGRHLQVGSLLTTYCSKSDVRRALKAAGFRVEKHPGPQGKREVVRAVWEPERSNES</sequence>
<accession>A0A2S7IKX2</accession>
<dbReference type="InterPro" id="IPR029063">
    <property type="entry name" value="SAM-dependent_MTases_sf"/>
</dbReference>
<dbReference type="InterPro" id="IPR047785">
    <property type="entry name" value="tRNA_MNMC2"/>
</dbReference>
<name>A0A2S7IKX2_9BACT</name>
<dbReference type="AlphaFoldDB" id="A0A2S7IKX2"/>
<gene>
    <name evidence="2" type="ORF">C5O19_01215</name>
</gene>
<dbReference type="GO" id="GO:0016645">
    <property type="term" value="F:oxidoreductase activity, acting on the CH-NH group of donors"/>
    <property type="evidence" value="ECO:0007669"/>
    <property type="project" value="InterPro"/>
</dbReference>
<dbReference type="NCBIfam" id="NF033855">
    <property type="entry name" value="tRNA_MNMC2"/>
    <property type="match status" value="1"/>
</dbReference>
<dbReference type="PANTHER" id="PTHR39963">
    <property type="entry name" value="SLL0983 PROTEIN"/>
    <property type="match status" value="1"/>
</dbReference>
<organism evidence="2 3">
    <name type="scientific">Siphonobacter curvatus</name>
    <dbReference type="NCBI Taxonomy" id="2094562"/>
    <lineage>
        <taxon>Bacteria</taxon>
        <taxon>Pseudomonadati</taxon>
        <taxon>Bacteroidota</taxon>
        <taxon>Cytophagia</taxon>
        <taxon>Cytophagales</taxon>
        <taxon>Cytophagaceae</taxon>
        <taxon>Siphonobacter</taxon>
    </lineage>
</organism>
<proteinExistence type="predicted"/>
<dbReference type="RefSeq" id="WP_104709552.1">
    <property type="nucleotide sequence ID" value="NZ_PTRA01000001.1"/>
</dbReference>
<dbReference type="EMBL" id="PTRA01000001">
    <property type="protein sequence ID" value="PQA58325.1"/>
    <property type="molecule type" value="Genomic_DNA"/>
</dbReference>
<dbReference type="PANTHER" id="PTHR39963:SF1">
    <property type="entry name" value="MNMC-LIKE METHYLTRANSFERASE DOMAIN-CONTAINING PROTEIN"/>
    <property type="match status" value="1"/>
</dbReference>
<evidence type="ECO:0000313" key="2">
    <source>
        <dbReference type="EMBL" id="PQA58325.1"/>
    </source>
</evidence>
<dbReference type="OrthoDB" id="9786494at2"/>
<comment type="caution">
    <text evidence="2">The sequence shown here is derived from an EMBL/GenBank/DDBJ whole genome shotgun (WGS) entry which is preliminary data.</text>
</comment>
<dbReference type="SUPFAM" id="SSF53335">
    <property type="entry name" value="S-adenosyl-L-methionine-dependent methyltransferases"/>
    <property type="match status" value="1"/>
</dbReference>
<feature type="domain" description="MnmC-like methyltransferase" evidence="1">
    <location>
        <begin position="160"/>
        <end position="236"/>
    </location>
</feature>
<dbReference type="Proteomes" id="UP000239590">
    <property type="component" value="Unassembled WGS sequence"/>
</dbReference>
<dbReference type="GO" id="GO:0004808">
    <property type="term" value="F:tRNA (5-methylaminomethyl-2-thiouridylate)(34)-methyltransferase activity"/>
    <property type="evidence" value="ECO:0007669"/>
    <property type="project" value="InterPro"/>
</dbReference>
<evidence type="ECO:0000313" key="3">
    <source>
        <dbReference type="Proteomes" id="UP000239590"/>
    </source>
</evidence>
<dbReference type="Pfam" id="PF05430">
    <property type="entry name" value="Methyltransf_30"/>
    <property type="match status" value="1"/>
</dbReference>
<keyword evidence="3" id="KW-1185">Reference proteome</keyword>
<evidence type="ECO:0000259" key="1">
    <source>
        <dbReference type="Pfam" id="PF05430"/>
    </source>
</evidence>
<dbReference type="Gene3D" id="3.40.50.150">
    <property type="entry name" value="Vaccinia Virus protein VP39"/>
    <property type="match status" value="1"/>
</dbReference>
<reference evidence="3" key="1">
    <citation type="submission" date="2018-02" db="EMBL/GenBank/DDBJ databases">
        <title>Genome sequencing of Solimonas sp. HR-BB.</title>
        <authorList>
            <person name="Lee Y."/>
            <person name="Jeon C.O."/>
        </authorList>
    </citation>
    <scope>NUCLEOTIDE SEQUENCE [LARGE SCALE GENOMIC DNA]</scope>
    <source>
        <strain evidence="3">HR-U</strain>
    </source>
</reference>
<dbReference type="InterPro" id="IPR008471">
    <property type="entry name" value="MnmC-like_methylTransf"/>
</dbReference>